<name>A0A1T5JHY0_9BACT</name>
<dbReference type="Proteomes" id="UP000190961">
    <property type="component" value="Unassembled WGS sequence"/>
</dbReference>
<dbReference type="InterPro" id="IPR026444">
    <property type="entry name" value="Secre_tail"/>
</dbReference>
<dbReference type="STRING" id="688867.SAMN05660236_1106"/>
<accession>A0A1T5JHY0</accession>
<evidence type="ECO:0000313" key="3">
    <source>
        <dbReference type="Proteomes" id="UP000190961"/>
    </source>
</evidence>
<organism evidence="2 3">
    <name type="scientific">Ohtaekwangia koreensis</name>
    <dbReference type="NCBI Taxonomy" id="688867"/>
    <lineage>
        <taxon>Bacteria</taxon>
        <taxon>Pseudomonadati</taxon>
        <taxon>Bacteroidota</taxon>
        <taxon>Cytophagia</taxon>
        <taxon>Cytophagales</taxon>
        <taxon>Fulvivirgaceae</taxon>
        <taxon>Ohtaekwangia</taxon>
    </lineage>
</organism>
<dbReference type="Pfam" id="PF18962">
    <property type="entry name" value="Por_Secre_tail"/>
    <property type="match status" value="1"/>
</dbReference>
<dbReference type="Pfam" id="PF13573">
    <property type="entry name" value="SprB"/>
    <property type="match status" value="7"/>
</dbReference>
<evidence type="ECO:0000259" key="1">
    <source>
        <dbReference type="Pfam" id="PF18962"/>
    </source>
</evidence>
<sequence length="1448" mass="152998">MNMKKILVVLIGLLGLFAAEVQGQAITKYRVRVWFGRNNSELWCYTLTMIGMKVKVGNTTYNVPDGVNSNNFFEVGQVVGPLPDLVSLNFFGQYRCSGSSSGTRTYTVNLALTNTEGCGGTYSYSSGVNTGHGISFNVYLEPLEIAPLSMGAAPSCLTDNVQVNVGAMEQYGSYYVEAGIFDPGTGTVSNIKSIYYHYGSNSGPYPGGTGTFNIKTGLGADYATYTGKYIVYRGKLDYMSTPCTHTYYSVYPGLTTAWTAPYYLNPLSPVMNDAVTSSPPHCTAKPATGTLTIPTITGSAATYVYSVTKLVPRNAGAGVDCPVETRITHNGVEYCPGTATYNKTGPGTDAVTFDNLTTGIYQIKVENQGITNPCTQAVVHEIGAPGAFTASASPNTPNGSGNHIICYGGNSGQISFSVSGGTGPYTYNINNVDRAPDVNAPPTFTNLTANTYVLKVKDSNGCDTDAPIADIELKQTPATEALSADFVTLKDPTCYNGANGSVSLQVNYGAAPFSYTLNSAAVSASGADRSPVIGTLSANLAYTIRITDANSCQTQLDPFTLTQPADIVFTGVDKVDLVCNGIPTGSLKVIGGAGGTAPLEYSNNNGASYQADPEFKNLSAASYSVIIRDKNQCVKTVSTETINQPSAIVFSTIGNSPQSCPEILDGMISLLPSTGGTGTHTYSIDDTNYIPETATIQFTGLASGSYTLYTKDAQGCKVTAPYFLPSRPAITGTFAISNPISCNGDTDGALNLTPGGGTGPYTFKWSTNATTEDIAGLTDNLYTVEIKDSKGCLKSFDYDLQQPAVLTLQPTVLNHSGYGVSCKGSTDGAIDLTVLGGTGPFTYAWSTTSIQEDIANLVAGNYDVHVTDAHGCKASSLNISVTEPTVVALSLGIFKNISCYSGSNGELQGVAQGGVGYYEYSLDGSTWQDEDLFDGLKAQGYTIHMRDGNGCVSNTVNHTLTEPPLLVLALSKKVDTSCGAANGSAEVGASGGAGNYQYSWFDVTNAEIGEESAIPSLASGDYKAVVQDGNGCVTNIAVIINDSDGPKIAQQLLKGLTCFESNDGEIAISVSEGLPPYSIQWDTQATTTGITNVTGGEHWVEVLDSKGCRGKQVFNVAFPSAIAVEYINTMPLCTGNADGGISIVASGGNAGGYNYIWSTGSTATSLIGIKAGTYQITVTDSKNCKLIQDIVLPDPPLFVVDAGGDRTICVGQKLSVRAQEDNATYLWTSDAGYTNSDREVILTIPAKYTLKVITQNGCEALDSFVLSTSNDLLQADFLMAAEAYAGDTVILIDVSWPIPEAIDWSIPAEAKIINSDDVYAEIIFENPGEYEVILNTHLGECMDNYTKSITIMEGQPATGGRQGAKLVQRFDIFPNPNNGEFTVQVEFSESVNGRLRLISTSGKNVFRETITDTSAYTIQTALQSIPSGIYFLVLEAGHETLYKRIVVK</sequence>
<proteinExistence type="predicted"/>
<protein>
    <submittedName>
        <fullName evidence="2">Por secretion system C-terminal sorting domain-containing protein</fullName>
    </submittedName>
</protein>
<evidence type="ECO:0000313" key="2">
    <source>
        <dbReference type="EMBL" id="SKC50966.1"/>
    </source>
</evidence>
<keyword evidence="3" id="KW-1185">Reference proteome</keyword>
<feature type="domain" description="Secretion system C-terminal sorting" evidence="1">
    <location>
        <begin position="1372"/>
        <end position="1447"/>
    </location>
</feature>
<gene>
    <name evidence="2" type="ORF">SAMN05660236_1106</name>
</gene>
<dbReference type="Gene3D" id="2.60.40.740">
    <property type="match status" value="2"/>
</dbReference>
<dbReference type="EMBL" id="FUZU01000001">
    <property type="protein sequence ID" value="SKC50966.1"/>
    <property type="molecule type" value="Genomic_DNA"/>
</dbReference>
<reference evidence="2 3" key="1">
    <citation type="submission" date="2017-02" db="EMBL/GenBank/DDBJ databases">
        <authorList>
            <person name="Peterson S.W."/>
        </authorList>
    </citation>
    <scope>NUCLEOTIDE SEQUENCE [LARGE SCALE GENOMIC DNA]</scope>
    <source>
        <strain evidence="2 3">DSM 25262</strain>
    </source>
</reference>
<dbReference type="OrthoDB" id="7794186at2"/>
<dbReference type="InterPro" id="IPR025667">
    <property type="entry name" value="SprB_repeat"/>
</dbReference>
<dbReference type="NCBIfam" id="TIGR04183">
    <property type="entry name" value="Por_Secre_tail"/>
    <property type="match status" value="1"/>
</dbReference>